<keyword evidence="7 11" id="KW-0804">Transcription</keyword>
<evidence type="ECO:0000256" key="2">
    <source>
        <dbReference type="ARBA" id="ARBA00012418"/>
    </source>
</evidence>
<keyword evidence="4 11" id="KW-0240">DNA-directed RNA polymerase</keyword>
<accession>C4GFZ2</accession>
<dbReference type="Pfam" id="PF01192">
    <property type="entry name" value="RNA_pol_Rpb6"/>
    <property type="match status" value="1"/>
</dbReference>
<dbReference type="GO" id="GO:0006351">
    <property type="term" value="P:DNA-templated transcription"/>
    <property type="evidence" value="ECO:0007669"/>
    <property type="project" value="UniProtKB-UniRule"/>
</dbReference>
<comment type="subunit">
    <text evidence="11">The RNAP catalytic core consists of 2 alpha, 1 beta, 1 beta' and 1 omega subunit. When a sigma factor is associated with the core the holoenzyme is formed, which can initiate transcription.</text>
</comment>
<evidence type="ECO:0000313" key="13">
    <source>
        <dbReference type="Proteomes" id="UP000003009"/>
    </source>
</evidence>
<dbReference type="PANTHER" id="PTHR34476:SF1">
    <property type="entry name" value="DNA-DIRECTED RNA POLYMERASE SUBUNIT OMEGA"/>
    <property type="match status" value="1"/>
</dbReference>
<evidence type="ECO:0000256" key="11">
    <source>
        <dbReference type="HAMAP-Rule" id="MF_00366"/>
    </source>
</evidence>
<dbReference type="HAMAP" id="MF_00366">
    <property type="entry name" value="RNApol_bact_RpoZ"/>
    <property type="match status" value="1"/>
</dbReference>
<evidence type="ECO:0000256" key="6">
    <source>
        <dbReference type="ARBA" id="ARBA00022695"/>
    </source>
</evidence>
<evidence type="ECO:0000256" key="9">
    <source>
        <dbReference type="ARBA" id="ARBA00030998"/>
    </source>
</evidence>
<dbReference type="EMBL" id="ACJW02000002">
    <property type="protein sequence ID" value="EEP69147.1"/>
    <property type="molecule type" value="Genomic_DNA"/>
</dbReference>
<evidence type="ECO:0000313" key="12">
    <source>
        <dbReference type="EMBL" id="EEP69147.1"/>
    </source>
</evidence>
<comment type="function">
    <text evidence="11">Promotes RNA polymerase assembly. Latches the N- and C-terminal regions of the beta' subunit thereby facilitating its interaction with the beta and alpha subunits.</text>
</comment>
<evidence type="ECO:0000256" key="3">
    <source>
        <dbReference type="ARBA" id="ARBA00013725"/>
    </source>
</evidence>
<evidence type="ECO:0000256" key="4">
    <source>
        <dbReference type="ARBA" id="ARBA00022478"/>
    </source>
</evidence>
<dbReference type="STRING" id="629741.GCWU000324_01059"/>
<dbReference type="PANTHER" id="PTHR34476">
    <property type="entry name" value="DNA-DIRECTED RNA POLYMERASE SUBUNIT OMEGA"/>
    <property type="match status" value="1"/>
</dbReference>
<dbReference type="GO" id="GO:0003899">
    <property type="term" value="F:DNA-directed RNA polymerase activity"/>
    <property type="evidence" value="ECO:0007669"/>
    <property type="project" value="UniProtKB-UniRule"/>
</dbReference>
<gene>
    <name evidence="11 12" type="primary">rpoZ</name>
    <name evidence="12" type="ORF">GCWU000324_01059</name>
</gene>
<evidence type="ECO:0000256" key="8">
    <source>
        <dbReference type="ARBA" id="ARBA00029924"/>
    </source>
</evidence>
<protein>
    <recommendedName>
        <fullName evidence="3 11">DNA-directed RNA polymerase subunit omega</fullName>
        <shortName evidence="11">RNAP omega subunit</shortName>
        <ecNumber evidence="2 11">2.7.7.6</ecNumber>
    </recommendedName>
    <alternativeName>
        <fullName evidence="9 11">RNA polymerase omega subunit</fullName>
    </alternativeName>
    <alternativeName>
        <fullName evidence="8 11">Transcriptase subunit omega</fullName>
    </alternativeName>
</protein>
<evidence type="ECO:0000256" key="5">
    <source>
        <dbReference type="ARBA" id="ARBA00022679"/>
    </source>
</evidence>
<dbReference type="InterPro" id="IPR036161">
    <property type="entry name" value="RPB6/omega-like_sf"/>
</dbReference>
<dbReference type="RefSeq" id="WP_003795008.1">
    <property type="nucleotide sequence ID" value="NZ_GG665871.1"/>
</dbReference>
<dbReference type="InterPro" id="IPR003716">
    <property type="entry name" value="DNA-dir_RNA_pol_omega"/>
</dbReference>
<dbReference type="Gene3D" id="3.90.940.10">
    <property type="match status" value="1"/>
</dbReference>
<sequence length="69" mass="7742">MARITVEECIEKIPNHFDLTLAAARRARQLENGTTPLVEDIRHDKPTVTALREIAAGQVTSEEMLSRVK</sequence>
<dbReference type="Proteomes" id="UP000003009">
    <property type="component" value="Unassembled WGS sequence"/>
</dbReference>
<name>C4GFZ2_9NEIS</name>
<keyword evidence="6 11" id="KW-0548">Nucleotidyltransferase</keyword>
<evidence type="ECO:0000256" key="1">
    <source>
        <dbReference type="ARBA" id="ARBA00006711"/>
    </source>
</evidence>
<dbReference type="HOGENOM" id="CLU_125406_5_1_4"/>
<comment type="catalytic activity">
    <reaction evidence="10 11">
        <text>RNA(n) + a ribonucleoside 5'-triphosphate = RNA(n+1) + diphosphate</text>
        <dbReference type="Rhea" id="RHEA:21248"/>
        <dbReference type="Rhea" id="RHEA-COMP:14527"/>
        <dbReference type="Rhea" id="RHEA-COMP:17342"/>
        <dbReference type="ChEBI" id="CHEBI:33019"/>
        <dbReference type="ChEBI" id="CHEBI:61557"/>
        <dbReference type="ChEBI" id="CHEBI:140395"/>
        <dbReference type="EC" id="2.7.7.6"/>
    </reaction>
</comment>
<keyword evidence="5 11" id="KW-0808">Transferase</keyword>
<dbReference type="GO" id="GO:0000428">
    <property type="term" value="C:DNA-directed RNA polymerase complex"/>
    <property type="evidence" value="ECO:0007669"/>
    <property type="project" value="UniProtKB-KW"/>
</dbReference>
<comment type="caution">
    <text evidence="12">The sequence shown here is derived from an EMBL/GenBank/DDBJ whole genome shotgun (WGS) entry which is preliminary data.</text>
</comment>
<dbReference type="NCBIfam" id="TIGR00690">
    <property type="entry name" value="rpoZ"/>
    <property type="match status" value="1"/>
</dbReference>
<proteinExistence type="inferred from homology"/>
<reference evidence="12" key="1">
    <citation type="submission" date="2009-04" db="EMBL/GenBank/DDBJ databases">
        <authorList>
            <person name="Weinstock G."/>
            <person name="Sodergren E."/>
            <person name="Clifton S."/>
            <person name="Fulton L."/>
            <person name="Fulton B."/>
            <person name="Courtney L."/>
            <person name="Fronick C."/>
            <person name="Harrison M."/>
            <person name="Strong C."/>
            <person name="Farmer C."/>
            <person name="Delahaunty K."/>
            <person name="Markovic C."/>
            <person name="Hall O."/>
            <person name="Minx P."/>
            <person name="Tomlinson C."/>
            <person name="Mitreva M."/>
            <person name="Nelson J."/>
            <person name="Hou S."/>
            <person name="Wollam A."/>
            <person name="Pepin K.H."/>
            <person name="Johnson M."/>
            <person name="Bhonagiri V."/>
            <person name="Nash W.E."/>
            <person name="Warren W."/>
            <person name="Chinwalla A."/>
            <person name="Mardis E.R."/>
            <person name="Wilson R.K."/>
        </authorList>
    </citation>
    <scope>NUCLEOTIDE SEQUENCE [LARGE SCALE GENOMIC DNA]</scope>
    <source>
        <strain evidence="12">ATCC 51147</strain>
    </source>
</reference>
<dbReference type="EC" id="2.7.7.6" evidence="2 11"/>
<comment type="similarity">
    <text evidence="1 11">Belongs to the RNA polymerase subunit omega family.</text>
</comment>
<evidence type="ECO:0000256" key="7">
    <source>
        <dbReference type="ARBA" id="ARBA00023163"/>
    </source>
</evidence>
<evidence type="ECO:0000256" key="10">
    <source>
        <dbReference type="ARBA" id="ARBA00048552"/>
    </source>
</evidence>
<dbReference type="InterPro" id="IPR006110">
    <property type="entry name" value="Pol_omega/Rpo6/RPB6"/>
</dbReference>
<dbReference type="AlphaFoldDB" id="C4GFZ2"/>
<dbReference type="SMART" id="SM01409">
    <property type="entry name" value="RNA_pol_Rpb6"/>
    <property type="match status" value="1"/>
</dbReference>
<dbReference type="SUPFAM" id="SSF63562">
    <property type="entry name" value="RPB6/omega subunit-like"/>
    <property type="match status" value="1"/>
</dbReference>
<dbReference type="OrthoDB" id="9796300at2"/>
<dbReference type="GO" id="GO:0003677">
    <property type="term" value="F:DNA binding"/>
    <property type="evidence" value="ECO:0007669"/>
    <property type="project" value="UniProtKB-UniRule"/>
</dbReference>
<keyword evidence="13" id="KW-1185">Reference proteome</keyword>
<dbReference type="GeneID" id="84906670"/>
<organism evidence="12 13">
    <name type="scientific">Kingella oralis ATCC 51147</name>
    <dbReference type="NCBI Taxonomy" id="629741"/>
    <lineage>
        <taxon>Bacteria</taxon>
        <taxon>Pseudomonadati</taxon>
        <taxon>Pseudomonadota</taxon>
        <taxon>Betaproteobacteria</taxon>
        <taxon>Neisseriales</taxon>
        <taxon>Neisseriaceae</taxon>
        <taxon>Kingella</taxon>
    </lineage>
</organism>